<comment type="caution">
    <text evidence="2">The sequence shown here is derived from an EMBL/GenBank/DDBJ whole genome shotgun (WGS) entry which is preliminary data.</text>
</comment>
<name>A0A0N0ZYX4_CHRID</name>
<accession>A0A0N0ZYX4</accession>
<reference evidence="3" key="2">
    <citation type="submission" date="2015-09" db="EMBL/GenBank/DDBJ databases">
        <title>Draft genome sequence of a multidrug-resistant Chryseobacterium indologenes isolate from Malaysia.</title>
        <authorList>
            <person name="Yu C.Y."/>
            <person name="Ang G.Y."/>
            <person name="Chan K.-G."/>
        </authorList>
    </citation>
    <scope>NUCLEOTIDE SEQUENCE [LARGE SCALE GENOMIC DNA]</scope>
    <source>
        <strain evidence="3">CI_885</strain>
    </source>
</reference>
<dbReference type="GO" id="GO:0006508">
    <property type="term" value="P:proteolysis"/>
    <property type="evidence" value="ECO:0007669"/>
    <property type="project" value="InterPro"/>
</dbReference>
<gene>
    <name evidence="2" type="ORF">AOB46_02890</name>
</gene>
<dbReference type="Proteomes" id="UP000037953">
    <property type="component" value="Unassembled WGS sequence"/>
</dbReference>
<evidence type="ECO:0000259" key="1">
    <source>
        <dbReference type="Pfam" id="PF00656"/>
    </source>
</evidence>
<dbReference type="InterPro" id="IPR029030">
    <property type="entry name" value="Caspase-like_dom_sf"/>
</dbReference>
<dbReference type="PATRIC" id="fig|253.9.peg.613"/>
<evidence type="ECO:0000313" key="2">
    <source>
        <dbReference type="EMBL" id="KPE52949.1"/>
    </source>
</evidence>
<protein>
    <recommendedName>
        <fullName evidence="1">Peptidase C14 caspase domain-containing protein</fullName>
    </recommendedName>
</protein>
<dbReference type="Pfam" id="PF00656">
    <property type="entry name" value="Peptidase_C14"/>
    <property type="match status" value="1"/>
</dbReference>
<evidence type="ECO:0000313" key="3">
    <source>
        <dbReference type="Proteomes" id="UP000037953"/>
    </source>
</evidence>
<dbReference type="AlphaFoldDB" id="A0A0N0ZYX4"/>
<dbReference type="InterPro" id="IPR011600">
    <property type="entry name" value="Pept_C14_caspase"/>
</dbReference>
<proteinExistence type="predicted"/>
<dbReference type="EMBL" id="LJOD01000001">
    <property type="protein sequence ID" value="KPE52949.1"/>
    <property type="molecule type" value="Genomic_DNA"/>
</dbReference>
<dbReference type="Gene3D" id="3.40.50.1460">
    <property type="match status" value="1"/>
</dbReference>
<dbReference type="GO" id="GO:0004197">
    <property type="term" value="F:cysteine-type endopeptidase activity"/>
    <property type="evidence" value="ECO:0007669"/>
    <property type="project" value="InterPro"/>
</dbReference>
<dbReference type="SUPFAM" id="SSF52129">
    <property type="entry name" value="Caspase-like"/>
    <property type="match status" value="1"/>
</dbReference>
<sequence length="575" mass="65054">MTKHAILIGINQIPEMPYLASPSSYAIKMKNWAEGQGYITALFVDEPRGESTSGECTRTYILNTVSTIIDEGTDQLLIYFAGHGVERAAGEDIWLFPGYLRDTSESASVLSCQQRAYRSGIKHVVFISDACRSASSATTVQGLDPGALFPNLTRNNRTEIDTFYSTHSGAKSIDVMDEDGNYRSVYSDNLLKCLNGEVTEVIRPIKRLNPPFPAVLSHELNDYLKTKVPDEIYLATGKKQFPIGSVSSSDPLFLSKFSEQVLVETIGETGLSLITDQEPIPVDTEVVSEKLNFYLRAKGGSSAREMQQIKRDFKLDYDFFTADALFQQGETGLYVKGVRNPLVFSSRQQDRQWNDARRNFSSPQIFDFSDVDHGSNAMYFIGNYGGKRFYPITLLRGFFTQVVFHKNELLTVNYFPTDPNGKHESRHYANEVAERKSNIIMAAKKGIFQSTYELNQGGNYYRKYKHLEPTLGLFAAYAYFQNGDFEGVHSLYDFLQQNNQSILGDISLLERLSNRYPSTQQNDMIQIPLLTQGWSYIDLLGYNPLENLVPYLQPGLWTSFSREGFRNIHDNLTQL</sequence>
<feature type="domain" description="Peptidase C14 caspase" evidence="1">
    <location>
        <begin position="3"/>
        <end position="242"/>
    </location>
</feature>
<dbReference type="RefSeq" id="WP_062696526.1">
    <property type="nucleotide sequence ID" value="NZ_LJOD01000001.1"/>
</dbReference>
<organism evidence="2 3">
    <name type="scientific">Chryseobacterium indologenes</name>
    <name type="common">Flavobacterium indologenes</name>
    <dbReference type="NCBI Taxonomy" id="253"/>
    <lineage>
        <taxon>Bacteria</taxon>
        <taxon>Pseudomonadati</taxon>
        <taxon>Bacteroidota</taxon>
        <taxon>Flavobacteriia</taxon>
        <taxon>Flavobacteriales</taxon>
        <taxon>Weeksellaceae</taxon>
        <taxon>Chryseobacterium group</taxon>
        <taxon>Chryseobacterium</taxon>
    </lineage>
</organism>
<dbReference type="OrthoDB" id="174931at2"/>
<reference evidence="2 3" key="1">
    <citation type="journal article" date="2015" name="Genom Data">
        <title>Draft genome sequence of a multidrug-resistant Chryseobacterium indologenes isolate from Malaysia.</title>
        <authorList>
            <person name="Yu C.Y."/>
            <person name="Ang G.Y."/>
            <person name="Cheng H.J."/>
            <person name="Cheong Y.M."/>
            <person name="Yin W.F."/>
            <person name="Chan K.G."/>
        </authorList>
    </citation>
    <scope>NUCLEOTIDE SEQUENCE [LARGE SCALE GENOMIC DNA]</scope>
    <source>
        <strain evidence="2 3">CI_885</strain>
    </source>
</reference>